<dbReference type="EMBL" id="JAQOMS010000002">
    <property type="protein sequence ID" value="MDC2889682.1"/>
    <property type="molecule type" value="Genomic_DNA"/>
</dbReference>
<name>A0ABT5FFG7_9GAMM</name>
<evidence type="ECO:0000259" key="3">
    <source>
        <dbReference type="PROSITE" id="PS50111"/>
    </source>
</evidence>
<accession>A0ABT5FFG7</accession>
<dbReference type="CDD" id="cd11386">
    <property type="entry name" value="MCP_signal"/>
    <property type="match status" value="1"/>
</dbReference>
<gene>
    <name evidence="6" type="ORF">PN838_13980</name>
</gene>
<dbReference type="NCBIfam" id="TIGR00229">
    <property type="entry name" value="sensory_box"/>
    <property type="match status" value="2"/>
</dbReference>
<dbReference type="PROSITE" id="PS50113">
    <property type="entry name" value="PAC"/>
    <property type="match status" value="2"/>
</dbReference>
<dbReference type="PROSITE" id="PS50112">
    <property type="entry name" value="PAS"/>
    <property type="match status" value="1"/>
</dbReference>
<evidence type="ECO:0000259" key="4">
    <source>
        <dbReference type="PROSITE" id="PS50112"/>
    </source>
</evidence>
<dbReference type="PANTHER" id="PTHR24422:SF10">
    <property type="entry name" value="CHEMOTAXIS PROTEIN METHYLTRANSFERASE 2"/>
    <property type="match status" value="1"/>
</dbReference>
<protein>
    <submittedName>
        <fullName evidence="6">PAS domain-containing methyl-accepting chemotaxis protein</fullName>
    </submittedName>
</protein>
<feature type="domain" description="PAC" evidence="5">
    <location>
        <begin position="57"/>
        <end position="111"/>
    </location>
</feature>
<sequence>MEFTPNGEVLDANDNFLNVIGYSLDEIKGQHHRIFCDEAYTRTSDYSTFWSQLASGKSLSDRFLRFTRDNEPIWLEATYNPIKDDFGNVISVVKMATDVTQHVNKANVQDGILTALDRSMATISFNLDGSIVDANDNFLKTVGYRLEDVRGKSHAMFCQSEFVNSHEYQQFWDTLNRGEYIHGLFERKTANGNVIWLEASYNPIVDSAGNLIRIVKFASDVTSRITNVMNASASVQATVMQTEAVSQQAKLLLQDSVGIMDEIVENVNVLFNNIGELGSQSTQISDIVNTISSIADQTNLLALNAAIEAARAGEQGRGFAVVADEVRQLAARTSKSTTEITNVVKENQAISQALSESIMATQEKANLGTELITYSRRSV</sequence>
<dbReference type="InterPro" id="IPR001610">
    <property type="entry name" value="PAC"/>
</dbReference>
<feature type="domain" description="PAS" evidence="4">
    <location>
        <begin position="1"/>
        <end position="30"/>
    </location>
</feature>
<organism evidence="6 7">
    <name type="scientific">Psychrosphaera algicola</name>
    <dbReference type="NCBI Taxonomy" id="3023714"/>
    <lineage>
        <taxon>Bacteria</taxon>
        <taxon>Pseudomonadati</taxon>
        <taxon>Pseudomonadota</taxon>
        <taxon>Gammaproteobacteria</taxon>
        <taxon>Alteromonadales</taxon>
        <taxon>Pseudoalteromonadaceae</taxon>
        <taxon>Psychrosphaera</taxon>
    </lineage>
</organism>
<keyword evidence="7" id="KW-1185">Reference proteome</keyword>
<dbReference type="Gene3D" id="1.10.287.950">
    <property type="entry name" value="Methyl-accepting chemotaxis protein"/>
    <property type="match status" value="1"/>
</dbReference>
<dbReference type="PROSITE" id="PS50111">
    <property type="entry name" value="CHEMOTAXIS_TRANSDUC_2"/>
    <property type="match status" value="1"/>
</dbReference>
<dbReference type="Pfam" id="PF00015">
    <property type="entry name" value="MCPsignal"/>
    <property type="match status" value="1"/>
</dbReference>
<dbReference type="CDD" id="cd00130">
    <property type="entry name" value="PAS"/>
    <property type="match status" value="2"/>
</dbReference>
<dbReference type="Gene3D" id="3.30.450.20">
    <property type="entry name" value="PAS domain"/>
    <property type="match status" value="2"/>
</dbReference>
<evidence type="ECO:0000313" key="7">
    <source>
        <dbReference type="Proteomes" id="UP001528411"/>
    </source>
</evidence>
<keyword evidence="1 2" id="KW-0807">Transducer</keyword>
<dbReference type="InterPro" id="IPR050903">
    <property type="entry name" value="Bact_Chemotaxis_MeTrfase"/>
</dbReference>
<dbReference type="InterPro" id="IPR013655">
    <property type="entry name" value="PAS_fold_3"/>
</dbReference>
<dbReference type="SMART" id="SM00283">
    <property type="entry name" value="MA"/>
    <property type="match status" value="1"/>
</dbReference>
<feature type="domain" description="Methyl-accepting transducer" evidence="3">
    <location>
        <begin position="219"/>
        <end position="379"/>
    </location>
</feature>
<dbReference type="Pfam" id="PF13426">
    <property type="entry name" value="PAS_9"/>
    <property type="match status" value="1"/>
</dbReference>
<dbReference type="PANTHER" id="PTHR24422">
    <property type="entry name" value="CHEMOTAXIS PROTEIN METHYLTRANSFERASE"/>
    <property type="match status" value="1"/>
</dbReference>
<dbReference type="InterPro" id="IPR035965">
    <property type="entry name" value="PAS-like_dom_sf"/>
</dbReference>
<dbReference type="PRINTS" id="PR00260">
    <property type="entry name" value="CHEMTRNSDUCR"/>
</dbReference>
<dbReference type="Pfam" id="PF08447">
    <property type="entry name" value="PAS_3"/>
    <property type="match status" value="1"/>
</dbReference>
<evidence type="ECO:0000256" key="1">
    <source>
        <dbReference type="ARBA" id="ARBA00023224"/>
    </source>
</evidence>
<dbReference type="InterPro" id="IPR000700">
    <property type="entry name" value="PAS-assoc_C"/>
</dbReference>
<evidence type="ECO:0000256" key="2">
    <source>
        <dbReference type="PROSITE-ProRule" id="PRU00284"/>
    </source>
</evidence>
<reference evidence="6 7" key="1">
    <citation type="submission" date="2023-01" db="EMBL/GenBank/DDBJ databases">
        <title>Psychrosphaera sp. nov., isolated from marine algae.</title>
        <authorList>
            <person name="Bayburt H."/>
            <person name="Choi B.J."/>
            <person name="Kim J.M."/>
            <person name="Choi D.G."/>
            <person name="Jeon C.O."/>
        </authorList>
    </citation>
    <scope>NUCLEOTIDE SEQUENCE [LARGE SCALE GENOMIC DNA]</scope>
    <source>
        <strain evidence="6 7">G1-22</strain>
    </source>
</reference>
<evidence type="ECO:0000259" key="5">
    <source>
        <dbReference type="PROSITE" id="PS50113"/>
    </source>
</evidence>
<dbReference type="InterPro" id="IPR004090">
    <property type="entry name" value="Chemotax_Me-accpt_rcpt"/>
</dbReference>
<dbReference type="SUPFAM" id="SSF55785">
    <property type="entry name" value="PYP-like sensor domain (PAS domain)"/>
    <property type="match status" value="2"/>
</dbReference>
<dbReference type="SMART" id="SM00086">
    <property type="entry name" value="PAC"/>
    <property type="match status" value="2"/>
</dbReference>
<dbReference type="InterPro" id="IPR000014">
    <property type="entry name" value="PAS"/>
</dbReference>
<dbReference type="InterPro" id="IPR004089">
    <property type="entry name" value="MCPsignal_dom"/>
</dbReference>
<feature type="domain" description="PAC" evidence="5">
    <location>
        <begin position="179"/>
        <end position="233"/>
    </location>
</feature>
<dbReference type="SUPFAM" id="SSF58104">
    <property type="entry name" value="Methyl-accepting chemotaxis protein (MCP) signaling domain"/>
    <property type="match status" value="1"/>
</dbReference>
<comment type="caution">
    <text evidence="6">The sequence shown here is derived from an EMBL/GenBank/DDBJ whole genome shotgun (WGS) entry which is preliminary data.</text>
</comment>
<evidence type="ECO:0000313" key="6">
    <source>
        <dbReference type="EMBL" id="MDC2889682.1"/>
    </source>
</evidence>
<dbReference type="Proteomes" id="UP001528411">
    <property type="component" value="Unassembled WGS sequence"/>
</dbReference>
<proteinExistence type="predicted"/>